<evidence type="ECO:0000256" key="5">
    <source>
        <dbReference type="SAM" id="MobiDB-lite"/>
    </source>
</evidence>
<dbReference type="InterPro" id="IPR013123">
    <property type="entry name" value="SpoU_subst-bd"/>
</dbReference>
<dbReference type="Bgee" id="ENSAMXG00000030559">
    <property type="expression patterns" value="Expressed in ovary and 13 other cell types or tissues"/>
</dbReference>
<keyword evidence="4" id="KW-0808">Transferase</keyword>
<dbReference type="AlphaFoldDB" id="A0A3B1IKK3"/>
<accession>A0A3B1IKK3</accession>
<evidence type="ECO:0000313" key="8">
    <source>
        <dbReference type="Proteomes" id="UP000018467"/>
    </source>
</evidence>
<dbReference type="FunCoup" id="A0A3B1IKK3">
    <property type="interactions" value="69"/>
</dbReference>
<dbReference type="GeneID" id="103032027"/>
<dbReference type="Proteomes" id="UP000018467">
    <property type="component" value="Unassembled WGS sequence"/>
</dbReference>
<dbReference type="CTD" id="550390"/>
<evidence type="ECO:0000259" key="6">
    <source>
        <dbReference type="SMART" id="SM00967"/>
    </source>
</evidence>
<evidence type="ECO:0000256" key="3">
    <source>
        <dbReference type="ARBA" id="ARBA00022603"/>
    </source>
</evidence>
<reference evidence="8" key="1">
    <citation type="submission" date="2013-03" db="EMBL/GenBank/DDBJ databases">
        <authorList>
            <person name="Jeffery W."/>
            <person name="Warren W."/>
            <person name="Wilson R.K."/>
        </authorList>
    </citation>
    <scope>NUCLEOTIDE SEQUENCE</scope>
    <source>
        <strain evidence="8">female</strain>
    </source>
</reference>
<dbReference type="GO" id="GO:0032259">
    <property type="term" value="P:methylation"/>
    <property type="evidence" value="ECO:0007669"/>
    <property type="project" value="UniProtKB-KW"/>
</dbReference>
<dbReference type="InterPro" id="IPR029026">
    <property type="entry name" value="tRNA_m1G_MTases_N"/>
</dbReference>
<feature type="compositionally biased region" description="Acidic residues" evidence="5">
    <location>
        <begin position="332"/>
        <end position="349"/>
    </location>
</feature>
<reference evidence="8" key="2">
    <citation type="journal article" date="2014" name="Nat. Commun.">
        <title>The cavefish genome reveals candidate genes for eye loss.</title>
        <authorList>
            <person name="McGaugh S.E."/>
            <person name="Gross J.B."/>
            <person name="Aken B."/>
            <person name="Blin M."/>
            <person name="Borowsky R."/>
            <person name="Chalopin D."/>
            <person name="Hinaux H."/>
            <person name="Jeffery W.R."/>
            <person name="Keene A."/>
            <person name="Ma L."/>
            <person name="Minx P."/>
            <person name="Murphy D."/>
            <person name="O'Quin K.E."/>
            <person name="Retaux S."/>
            <person name="Rohner N."/>
            <person name="Searle S.M."/>
            <person name="Stahl B.A."/>
            <person name="Tabin C."/>
            <person name="Volff J.N."/>
            <person name="Yoshizawa M."/>
            <person name="Warren W.C."/>
        </authorList>
    </citation>
    <scope>NUCLEOTIDE SEQUENCE [LARGE SCALE GENOMIC DNA]</scope>
    <source>
        <strain evidence="8">female</strain>
    </source>
</reference>
<dbReference type="Gene3D" id="3.40.1280.10">
    <property type="match status" value="1"/>
</dbReference>
<feature type="region of interest" description="Disordered" evidence="5">
    <location>
        <begin position="52"/>
        <end position="111"/>
    </location>
</feature>
<dbReference type="InterPro" id="IPR053888">
    <property type="entry name" value="MRM3-like_sub_bind"/>
</dbReference>
<sequence>MAALLGGVGRVGSVFTGRSELLLHWNRLSVNPSRRIRFLRRKPVAVLHPDGELETRVRTNKPAERNTQSSDHLNLKHNLKQNLHQKHGGVNTPAAPRTSAQPHQPSPDPGLKVQLGGLRYETARPGDKRLAKVASIAQSRVFREQQGKVLLEGRRLICDALAAGASPQTLFFSRVERLGELPLDRLGQASLVKVKFEDIKIWSDLSAPQGVIAIFSKPDASRLKFPRDLRLQTVPFFLICDTIKDPGNLGTILRCAAAAGCERVLLNKGCVDAWEPKVLRAAMGAHFRLPIFPGLDWNDILEHLPHPVTVHVADPTNQLMMRQAVPQSGDTGCEEYVESDSEDESEDEGLPLSVEPKPYHENWAQRSTALVIGGEAHGLSCEALELAEETRGHKLFVPMAPGVECLNSAMTASILLFEGRRQLMKLVQKSSRRPVRSATRR</sequence>
<dbReference type="Gene3D" id="3.30.1330.30">
    <property type="match status" value="1"/>
</dbReference>
<proteinExistence type="inferred from homology"/>
<dbReference type="PANTHER" id="PTHR43191">
    <property type="entry name" value="RRNA METHYLTRANSFERASE 3"/>
    <property type="match status" value="1"/>
</dbReference>
<dbReference type="InterPro" id="IPR051259">
    <property type="entry name" value="rRNA_Methyltransferase"/>
</dbReference>
<dbReference type="SMART" id="SM00967">
    <property type="entry name" value="SpoU_sub_bind"/>
    <property type="match status" value="1"/>
</dbReference>
<protein>
    <submittedName>
        <fullName evidence="7">Mitochondrial rRNA methyltransferase 3a</fullName>
    </submittedName>
</protein>
<dbReference type="CDD" id="cd18106">
    <property type="entry name" value="SpoU-like_RNMTL1"/>
    <property type="match status" value="1"/>
</dbReference>
<dbReference type="SUPFAM" id="SSF55315">
    <property type="entry name" value="L30e-like"/>
    <property type="match status" value="1"/>
</dbReference>
<evidence type="ECO:0000256" key="1">
    <source>
        <dbReference type="ARBA" id="ARBA00007228"/>
    </source>
</evidence>
<dbReference type="GO" id="GO:0003723">
    <property type="term" value="F:RNA binding"/>
    <property type="evidence" value="ECO:0007669"/>
    <property type="project" value="InterPro"/>
</dbReference>
<keyword evidence="2" id="KW-0698">rRNA processing</keyword>
<dbReference type="GO" id="GO:0005737">
    <property type="term" value="C:cytoplasm"/>
    <property type="evidence" value="ECO:0007669"/>
    <property type="project" value="UniProtKB-ARBA"/>
</dbReference>
<dbReference type="SUPFAM" id="SSF75217">
    <property type="entry name" value="alpha/beta knot"/>
    <property type="match status" value="1"/>
</dbReference>
<reference evidence="7" key="3">
    <citation type="submission" date="2025-08" db="UniProtKB">
        <authorList>
            <consortium name="Ensembl"/>
        </authorList>
    </citation>
    <scope>IDENTIFICATION</scope>
</reference>
<feature type="region of interest" description="Disordered" evidence="5">
    <location>
        <begin position="326"/>
        <end position="350"/>
    </location>
</feature>
<dbReference type="RefSeq" id="XP_007248704.2">
    <property type="nucleotide sequence ID" value="XM_007248642.4"/>
</dbReference>
<dbReference type="Pfam" id="PF22435">
    <property type="entry name" value="MRM3-like_sub_bind"/>
    <property type="match status" value="1"/>
</dbReference>
<comment type="similarity">
    <text evidence="1">Belongs to the class IV-like SAM-binding methyltransferase superfamily. RNA methyltransferase TrmH family.</text>
</comment>
<dbReference type="PANTHER" id="PTHR43191:SF2">
    <property type="entry name" value="RRNA METHYLTRANSFERASE 3, MITOCHONDRIAL"/>
    <property type="match status" value="1"/>
</dbReference>
<dbReference type="GeneTree" id="ENSGT00940000166642"/>
<dbReference type="InterPro" id="IPR029028">
    <property type="entry name" value="Alpha/beta_knot_MTases"/>
</dbReference>
<feature type="compositionally biased region" description="Basic residues" evidence="5">
    <location>
        <begin position="75"/>
        <end position="87"/>
    </location>
</feature>
<dbReference type="STRING" id="7994.ENSAMXP00000030246"/>
<dbReference type="GO" id="GO:0006364">
    <property type="term" value="P:rRNA processing"/>
    <property type="evidence" value="ECO:0007669"/>
    <property type="project" value="UniProtKB-KW"/>
</dbReference>
<dbReference type="Pfam" id="PF00588">
    <property type="entry name" value="SpoU_methylase"/>
    <property type="match status" value="1"/>
</dbReference>
<dbReference type="KEGG" id="amex:103032027"/>
<dbReference type="InterPro" id="IPR001537">
    <property type="entry name" value="SpoU_MeTrfase"/>
</dbReference>
<keyword evidence="3" id="KW-0489">Methyltransferase</keyword>
<dbReference type="Ensembl" id="ENSAMXT00000039180.1">
    <property type="protein sequence ID" value="ENSAMXP00000030246.1"/>
    <property type="gene ID" value="ENSAMXG00000030559.1"/>
</dbReference>
<evidence type="ECO:0000256" key="2">
    <source>
        <dbReference type="ARBA" id="ARBA00022552"/>
    </source>
</evidence>
<keyword evidence="8" id="KW-1185">Reference proteome</keyword>
<feature type="compositionally biased region" description="Basic and acidic residues" evidence="5">
    <location>
        <begin position="52"/>
        <end position="64"/>
    </location>
</feature>
<organism evidence="7 8">
    <name type="scientific">Astyanax mexicanus</name>
    <name type="common">Blind cave fish</name>
    <name type="synonym">Astyanax fasciatus mexicanus</name>
    <dbReference type="NCBI Taxonomy" id="7994"/>
    <lineage>
        <taxon>Eukaryota</taxon>
        <taxon>Metazoa</taxon>
        <taxon>Chordata</taxon>
        <taxon>Craniata</taxon>
        <taxon>Vertebrata</taxon>
        <taxon>Euteleostomi</taxon>
        <taxon>Actinopterygii</taxon>
        <taxon>Neopterygii</taxon>
        <taxon>Teleostei</taxon>
        <taxon>Ostariophysi</taxon>
        <taxon>Characiformes</taxon>
        <taxon>Characoidei</taxon>
        <taxon>Acestrorhamphidae</taxon>
        <taxon>Acestrorhamphinae</taxon>
        <taxon>Astyanax</taxon>
    </lineage>
</organism>
<dbReference type="InterPro" id="IPR029064">
    <property type="entry name" value="Ribosomal_eL30-like_sf"/>
</dbReference>
<evidence type="ECO:0000256" key="4">
    <source>
        <dbReference type="ARBA" id="ARBA00022679"/>
    </source>
</evidence>
<dbReference type="GO" id="GO:0008173">
    <property type="term" value="F:RNA methyltransferase activity"/>
    <property type="evidence" value="ECO:0007669"/>
    <property type="project" value="InterPro"/>
</dbReference>
<name>A0A3B1IKK3_ASTMX</name>
<feature type="domain" description="RNA 2-O ribose methyltransferase substrate binding" evidence="6">
    <location>
        <begin position="150"/>
        <end position="221"/>
    </location>
</feature>
<evidence type="ECO:0000313" key="7">
    <source>
        <dbReference type="Ensembl" id="ENSAMXP00000030246.1"/>
    </source>
</evidence>
<reference evidence="7" key="4">
    <citation type="submission" date="2025-09" db="UniProtKB">
        <authorList>
            <consortium name="Ensembl"/>
        </authorList>
    </citation>
    <scope>IDENTIFICATION</scope>
</reference>
<dbReference type="InParanoid" id="A0A3B1IKK3"/>